<dbReference type="AlphaFoldDB" id="R3TMJ3"/>
<keyword evidence="1" id="KW-0472">Membrane</keyword>
<feature type="transmembrane region" description="Helical" evidence="1">
    <location>
        <begin position="189"/>
        <end position="218"/>
    </location>
</feature>
<feature type="transmembrane region" description="Helical" evidence="1">
    <location>
        <begin position="277"/>
        <end position="297"/>
    </location>
</feature>
<dbReference type="EMBL" id="AJAT01000017">
    <property type="protein sequence ID" value="EOL42268.1"/>
    <property type="molecule type" value="Genomic_DNA"/>
</dbReference>
<keyword evidence="1" id="KW-1133">Transmembrane helix</keyword>
<dbReference type="PATRIC" id="fig|1158610.3.peg.2601"/>
<evidence type="ECO:0000256" key="1">
    <source>
        <dbReference type="SAM" id="Phobius"/>
    </source>
</evidence>
<protein>
    <recommendedName>
        <fullName evidence="4">Membrane protein 6-pyruvoyl-tetrahydropterin synthase-related domain-containing protein</fullName>
    </recommendedName>
</protein>
<feature type="transmembrane region" description="Helical" evidence="1">
    <location>
        <begin position="544"/>
        <end position="565"/>
    </location>
</feature>
<dbReference type="eggNOG" id="COG4485">
    <property type="taxonomic scope" value="Bacteria"/>
</dbReference>
<feature type="transmembrane region" description="Helical" evidence="1">
    <location>
        <begin position="105"/>
        <end position="126"/>
    </location>
</feature>
<feature type="transmembrane region" description="Helical" evidence="1">
    <location>
        <begin position="230"/>
        <end position="249"/>
    </location>
</feature>
<organism evidence="2 3">
    <name type="scientific">Enterococcus phoeniculicola ATCC BAA-412</name>
    <dbReference type="NCBI Taxonomy" id="1158610"/>
    <lineage>
        <taxon>Bacteria</taxon>
        <taxon>Bacillati</taxon>
        <taxon>Bacillota</taxon>
        <taxon>Bacilli</taxon>
        <taxon>Lactobacillales</taxon>
        <taxon>Enterococcaceae</taxon>
        <taxon>Enterococcus</taxon>
    </lineage>
</organism>
<evidence type="ECO:0008006" key="4">
    <source>
        <dbReference type="Google" id="ProtNLM"/>
    </source>
</evidence>
<feature type="transmembrane region" description="Helical" evidence="1">
    <location>
        <begin position="18"/>
        <end position="36"/>
    </location>
</feature>
<evidence type="ECO:0000313" key="3">
    <source>
        <dbReference type="Proteomes" id="UP000013785"/>
    </source>
</evidence>
<feature type="transmembrane region" description="Helical" evidence="1">
    <location>
        <begin position="309"/>
        <end position="331"/>
    </location>
</feature>
<accession>R3TMJ3</accession>
<keyword evidence="3" id="KW-1185">Reference proteome</keyword>
<keyword evidence="1" id="KW-0812">Transmembrane</keyword>
<sequence>MEKIRNTNQKPLWLKKSLPPLTILIVAGIFLIPQLLQQAMIISSDSIFHFNRFYDTAMQMKNGNFQYFISMYGFQESGRIVNALYGPFMAYFQGILVLLSPSWFFYQLLSNYLLYCVAGLSMFIFLKKARIKNSYSLLLSLFYITTYSIQYWTLRQGFSSWGAALFPLCLLPIIDFAEKKEIYPVKLGILVALMFQTHILSSLFLVLVYLPFFLYAFFTTNQKVVLLRNLFISVSLFFLLTLNVTYSFIQVYGKNMLVEPFINHTMDRSTIFENSSYWLWTPTLFVPLLLFFLFEVIRSWKQTTALLKLTLFTAAFFFFLCANTILWKLVQTKGMQLIELIQFPFRFFIPFTVLFLLGLGLILQKNFPVTRYTKVAGGFILLFSIGQTLQTTNVDLNKWQSKDSYIQTGKHTIFFSSDSAEIKASFFDNDLSKALHYVEKATPDYLPWTNKSTENKYNAYTKQIVKNQKNFKKYVKGDELIVEWSSDTVSPVTVPVIKYADTNIEFNKRDITKSNVRLTTIGVPVLQQKIGRNQLILRYPHQQASLVIVGLTIVCWLFAISFVLIRKRYKTI</sequence>
<dbReference type="RefSeq" id="WP_010769256.1">
    <property type="nucleotide sequence ID" value="NZ_ASWE01000001.1"/>
</dbReference>
<dbReference type="HOGENOM" id="CLU_034645_0_0_9"/>
<gene>
    <name evidence="2" type="ORF">UC3_02619</name>
</gene>
<comment type="caution">
    <text evidence="2">The sequence shown here is derived from an EMBL/GenBank/DDBJ whole genome shotgun (WGS) entry which is preliminary data.</text>
</comment>
<evidence type="ECO:0000313" key="2">
    <source>
        <dbReference type="EMBL" id="EOL42268.1"/>
    </source>
</evidence>
<feature type="transmembrane region" description="Helical" evidence="1">
    <location>
        <begin position="343"/>
        <end position="363"/>
    </location>
</feature>
<feature type="transmembrane region" description="Helical" evidence="1">
    <location>
        <begin position="133"/>
        <end position="152"/>
    </location>
</feature>
<dbReference type="OrthoDB" id="2328595at2"/>
<reference evidence="2 3" key="1">
    <citation type="submission" date="2013-02" db="EMBL/GenBank/DDBJ databases">
        <title>The Genome Sequence of Enterococcus phoeniculicola BAA-412.</title>
        <authorList>
            <consortium name="The Broad Institute Genome Sequencing Platform"/>
            <consortium name="The Broad Institute Genome Sequencing Center for Infectious Disease"/>
            <person name="Earl A.M."/>
            <person name="Gilmore M.S."/>
            <person name="Lebreton F."/>
            <person name="Walker B."/>
            <person name="Young S.K."/>
            <person name="Zeng Q."/>
            <person name="Gargeya S."/>
            <person name="Fitzgerald M."/>
            <person name="Haas B."/>
            <person name="Abouelleil A."/>
            <person name="Alvarado L."/>
            <person name="Arachchi H.M."/>
            <person name="Berlin A.M."/>
            <person name="Chapman S.B."/>
            <person name="Dewar J."/>
            <person name="Goldberg J."/>
            <person name="Griggs A."/>
            <person name="Gujja S."/>
            <person name="Hansen M."/>
            <person name="Howarth C."/>
            <person name="Imamovic A."/>
            <person name="Larimer J."/>
            <person name="McCowan C."/>
            <person name="Murphy C."/>
            <person name="Neiman D."/>
            <person name="Pearson M."/>
            <person name="Priest M."/>
            <person name="Roberts A."/>
            <person name="Saif S."/>
            <person name="Shea T."/>
            <person name="Sisk P."/>
            <person name="Sykes S."/>
            <person name="Wortman J."/>
            <person name="Nusbaum C."/>
            <person name="Birren B."/>
        </authorList>
    </citation>
    <scope>NUCLEOTIDE SEQUENCE [LARGE SCALE GENOMIC DNA]</scope>
    <source>
        <strain evidence="2 3">ATCC BAA-412</strain>
    </source>
</reference>
<dbReference type="STRING" id="154621.RV11_GL001676"/>
<name>R3TMJ3_9ENTE</name>
<dbReference type="Proteomes" id="UP000013785">
    <property type="component" value="Unassembled WGS sequence"/>
</dbReference>
<proteinExistence type="predicted"/>